<dbReference type="SUPFAM" id="SSF55785">
    <property type="entry name" value="PYP-like sensor domain (PAS domain)"/>
    <property type="match status" value="1"/>
</dbReference>
<dbReference type="OrthoDB" id="9769774at2"/>
<dbReference type="InterPro" id="IPR015077">
    <property type="entry name" value="DUF1858"/>
</dbReference>
<evidence type="ECO:0000313" key="3">
    <source>
        <dbReference type="Proteomes" id="UP000063275"/>
    </source>
</evidence>
<dbReference type="Proteomes" id="UP000063275">
    <property type="component" value="Chromosome"/>
</dbReference>
<dbReference type="Pfam" id="PF13596">
    <property type="entry name" value="PAS_10"/>
    <property type="match status" value="1"/>
</dbReference>
<dbReference type="GO" id="GO:0005886">
    <property type="term" value="C:plasma membrane"/>
    <property type="evidence" value="ECO:0007669"/>
    <property type="project" value="TreeGrafter"/>
</dbReference>
<dbReference type="InterPro" id="IPR035965">
    <property type="entry name" value="PAS-like_dom_sf"/>
</dbReference>
<sequence>METMSNHLPNLDEEKLKFVIELKEKYNAGKISLADARKQLKERVKTLKPYEIAYAEQKLTPFVEDECIKENIQNMMLLFDEVMDTSRPTELPADHPIMCYFRENDDMRELLKEVENLIQFPVIKNQWYELYDKLDLWWKLHLPRKQNQLYSLLEKKGFTRPTTTMWVLDDFVRDELKENRKMLDDGNIEEFIASQTSVAADIIDLIQKEETVLYPTSLAMITPEEFEDMKSGDREIGFTFGELETTSEAKKVKAQENSNISGQGNLAKDLAQLLGKYGFNSGDNQSSELDVAMGKMTLEQINLVFKHLPVDITYVDENEIVKFYSDTAHRIFPRSKNVIGRYVKNCHPPKSVHIVEEIIEKFRSGEQDFVEFWINKPGLFIYISYSAVKDENGKFRGVLEMMQDCTKIRSLEGSQTLLNWESDNSTNKTVEEKTQEVNKEEVQTEESNVKIDLDKIDGNTYLKDLIKVYPKLKDDMIKISDNFKLLQTPLAAVMLPTVTLKKASERGEVELNTLIEKIKEIIKTY</sequence>
<dbReference type="Pfam" id="PF08984">
    <property type="entry name" value="DUF1858"/>
    <property type="match status" value="1"/>
</dbReference>
<organism evidence="2">
    <name type="scientific">Fusobacterium hwasookii ChDC F174</name>
    <dbReference type="NCBI Taxonomy" id="1307442"/>
    <lineage>
        <taxon>Bacteria</taxon>
        <taxon>Fusobacteriati</taxon>
        <taxon>Fusobacteriota</taxon>
        <taxon>Fusobacteriia</taxon>
        <taxon>Fusobacteriales</taxon>
        <taxon>Fusobacteriaceae</taxon>
        <taxon>Fusobacterium</taxon>
    </lineage>
</organism>
<dbReference type="NCBIfam" id="TIGR00229">
    <property type="entry name" value="sensory_box"/>
    <property type="match status" value="1"/>
</dbReference>
<name>A0A0S2ZJL8_9FUSO</name>
<evidence type="ECO:0000313" key="2">
    <source>
        <dbReference type="EMBL" id="ALQ39138.1"/>
    </source>
</evidence>
<dbReference type="PANTHER" id="PTHR39966">
    <property type="entry name" value="BLL2471 PROTEIN-RELATED"/>
    <property type="match status" value="1"/>
</dbReference>
<dbReference type="PANTHER" id="PTHR39966:SF3">
    <property type="entry name" value="DUF438 DOMAIN-CONTAINING PROTEIN"/>
    <property type="match status" value="1"/>
</dbReference>
<dbReference type="InterPro" id="IPR038062">
    <property type="entry name" value="ScdA-like_N_sf"/>
</dbReference>
<dbReference type="KEGG" id="fhw:RN87_00800"/>
<dbReference type="Gene3D" id="3.30.450.20">
    <property type="entry name" value="PAS domain"/>
    <property type="match status" value="1"/>
</dbReference>
<dbReference type="GeneID" id="60658495"/>
<gene>
    <name evidence="2" type="ORF">RN87_00800</name>
</gene>
<reference evidence="2 3" key="1">
    <citation type="submission" date="2015-11" db="EMBL/GenBank/DDBJ databases">
        <authorList>
            <person name="Zhang Y."/>
            <person name="Guo Z."/>
        </authorList>
    </citation>
    <scope>NUCLEOTIDE SEQUENCE [LARGE SCALE GENOMIC DNA]</scope>
    <source>
        <strain evidence="2 3">ChDC F174</strain>
    </source>
</reference>
<dbReference type="RefSeq" id="WP_005916172.1">
    <property type="nucleotide sequence ID" value="NZ_ATKF01000097.1"/>
</dbReference>
<protein>
    <submittedName>
        <fullName evidence="2">Diguanylate cyclase</fullName>
    </submittedName>
</protein>
<dbReference type="EMBL" id="CP013331">
    <property type="protein sequence ID" value="ALQ39138.1"/>
    <property type="molecule type" value="Genomic_DNA"/>
</dbReference>
<dbReference type="Gene3D" id="1.10.3910.10">
    <property type="entry name" value="SP0561-like"/>
    <property type="match status" value="1"/>
</dbReference>
<accession>A0A0S2ZJL8</accession>
<proteinExistence type="predicted"/>
<dbReference type="InterPro" id="IPR000014">
    <property type="entry name" value="PAS"/>
</dbReference>
<dbReference type="AlphaFoldDB" id="A0A0S2ZJL8"/>
<dbReference type="CDD" id="cd00130">
    <property type="entry name" value="PAS"/>
    <property type="match status" value="1"/>
</dbReference>
<feature type="domain" description="DUF1858" evidence="1">
    <location>
        <begin position="456"/>
        <end position="515"/>
    </location>
</feature>
<evidence type="ECO:0000259" key="1">
    <source>
        <dbReference type="Pfam" id="PF08984"/>
    </source>
</evidence>
<dbReference type="SUPFAM" id="SSF140683">
    <property type="entry name" value="SP0561-like"/>
    <property type="match status" value="1"/>
</dbReference>